<accession>A0AAV4HIB1</accession>
<comment type="caution">
    <text evidence="4">The sequence shown here is derived from an EMBL/GenBank/DDBJ whole genome shotgun (WGS) entry which is preliminary data.</text>
</comment>
<dbReference type="InterPro" id="IPR057626">
    <property type="entry name" value="S-S_Temptin"/>
</dbReference>
<evidence type="ECO:0000313" key="5">
    <source>
        <dbReference type="Proteomes" id="UP000762676"/>
    </source>
</evidence>
<dbReference type="PANTHER" id="PTHR34737">
    <property type="entry name" value="EF-HAND DOMAIN-CONTAINING PROTEIN"/>
    <property type="match status" value="1"/>
</dbReference>
<evidence type="ECO:0000313" key="4">
    <source>
        <dbReference type="EMBL" id="GFR97897.1"/>
    </source>
</evidence>
<dbReference type="Pfam" id="PF24784">
    <property type="entry name" value="Temptin_C"/>
    <property type="match status" value="1"/>
</dbReference>
<dbReference type="Proteomes" id="UP000762676">
    <property type="component" value="Unassembled WGS sequence"/>
</dbReference>
<feature type="transmembrane region" description="Helical" evidence="2">
    <location>
        <begin position="47"/>
        <end position="66"/>
    </location>
</feature>
<reference evidence="4 5" key="1">
    <citation type="journal article" date="2021" name="Elife">
        <title>Chloroplast acquisition without the gene transfer in kleptoplastic sea slugs, Plakobranchus ocellatus.</title>
        <authorList>
            <person name="Maeda T."/>
            <person name="Takahashi S."/>
            <person name="Yoshida T."/>
            <person name="Shimamura S."/>
            <person name="Takaki Y."/>
            <person name="Nagai Y."/>
            <person name="Toyoda A."/>
            <person name="Suzuki Y."/>
            <person name="Arimoto A."/>
            <person name="Ishii H."/>
            <person name="Satoh N."/>
            <person name="Nishiyama T."/>
            <person name="Hasebe M."/>
            <person name="Maruyama T."/>
            <person name="Minagawa J."/>
            <person name="Obokata J."/>
            <person name="Shigenobu S."/>
        </authorList>
    </citation>
    <scope>NUCLEOTIDE SEQUENCE [LARGE SCALE GENOMIC DNA]</scope>
</reference>
<dbReference type="AlphaFoldDB" id="A0AAV4HIB1"/>
<proteinExistence type="predicted"/>
<feature type="region of interest" description="Disordered" evidence="1">
    <location>
        <begin position="119"/>
        <end position="152"/>
    </location>
</feature>
<evidence type="ECO:0000259" key="3">
    <source>
        <dbReference type="Pfam" id="PF24784"/>
    </source>
</evidence>
<feature type="domain" description="Temptin Cys/Cys disulfide" evidence="3">
    <location>
        <begin position="61"/>
        <end position="150"/>
    </location>
</feature>
<dbReference type="PANTHER" id="PTHR34737:SF2">
    <property type="entry name" value="EF-HAND DOMAIN-CONTAINING PROTEIN"/>
    <property type="match status" value="1"/>
</dbReference>
<dbReference type="InterPro" id="IPR055313">
    <property type="entry name" value="Temptin-like"/>
</dbReference>
<organism evidence="4 5">
    <name type="scientific">Elysia marginata</name>
    <dbReference type="NCBI Taxonomy" id="1093978"/>
    <lineage>
        <taxon>Eukaryota</taxon>
        <taxon>Metazoa</taxon>
        <taxon>Spiralia</taxon>
        <taxon>Lophotrochozoa</taxon>
        <taxon>Mollusca</taxon>
        <taxon>Gastropoda</taxon>
        <taxon>Heterobranchia</taxon>
        <taxon>Euthyneura</taxon>
        <taxon>Panpulmonata</taxon>
        <taxon>Sacoglossa</taxon>
        <taxon>Placobranchoidea</taxon>
        <taxon>Plakobranchidae</taxon>
        <taxon>Elysia</taxon>
    </lineage>
</organism>
<keyword evidence="2" id="KW-0472">Membrane</keyword>
<gene>
    <name evidence="4" type="ORF">ElyMa_001005300</name>
</gene>
<name>A0AAV4HIB1_9GAST</name>
<keyword evidence="2" id="KW-0812">Transmembrane</keyword>
<dbReference type="EMBL" id="BMAT01002044">
    <property type="protein sequence ID" value="GFR97897.1"/>
    <property type="molecule type" value="Genomic_DNA"/>
</dbReference>
<evidence type="ECO:0000256" key="1">
    <source>
        <dbReference type="SAM" id="MobiDB-lite"/>
    </source>
</evidence>
<sequence>MSMSTTTPIKAFRFLRLPSSRTLQQKDQLTHHNCIPHVNSMATLKMLSLFVALAVMIQGLHGYTAYTSLFPNANNVKGVSCVGHTNQDDPSTLNAFGYDFASAGRKWTQALCLVDSDGDGRSNGQELGDPDCSWRVGDESPEAGCISDPGEN</sequence>
<evidence type="ECO:0000256" key="2">
    <source>
        <dbReference type="SAM" id="Phobius"/>
    </source>
</evidence>
<protein>
    <submittedName>
        <fullName evidence="4">Temptin</fullName>
    </submittedName>
</protein>
<keyword evidence="2" id="KW-1133">Transmembrane helix</keyword>
<keyword evidence="5" id="KW-1185">Reference proteome</keyword>